<comment type="caution">
    <text evidence="7">The sequence shown here is derived from an EMBL/GenBank/DDBJ whole genome shotgun (WGS) entry which is preliminary data.</text>
</comment>
<dbReference type="InterPro" id="IPR026673">
    <property type="entry name" value="SPEC3/Stum"/>
</dbReference>
<evidence type="ECO:0000256" key="5">
    <source>
        <dbReference type="SAM" id="MobiDB-lite"/>
    </source>
</evidence>
<accession>A0A8J8NIZ6</accession>
<evidence type="ECO:0000313" key="7">
    <source>
        <dbReference type="EMBL" id="TNV75519.1"/>
    </source>
</evidence>
<feature type="transmembrane region" description="Helical" evidence="6">
    <location>
        <begin position="73"/>
        <end position="98"/>
    </location>
</feature>
<proteinExistence type="predicted"/>
<evidence type="ECO:0000256" key="2">
    <source>
        <dbReference type="ARBA" id="ARBA00022692"/>
    </source>
</evidence>
<dbReference type="OrthoDB" id="361532at2759"/>
<gene>
    <name evidence="7" type="ORF">FGO68_gene8472</name>
</gene>
<organism evidence="7 8">
    <name type="scientific">Halteria grandinella</name>
    <dbReference type="NCBI Taxonomy" id="5974"/>
    <lineage>
        <taxon>Eukaryota</taxon>
        <taxon>Sar</taxon>
        <taxon>Alveolata</taxon>
        <taxon>Ciliophora</taxon>
        <taxon>Intramacronucleata</taxon>
        <taxon>Spirotrichea</taxon>
        <taxon>Stichotrichia</taxon>
        <taxon>Sporadotrichida</taxon>
        <taxon>Halteriidae</taxon>
        <taxon>Halteria</taxon>
    </lineage>
</organism>
<dbReference type="PANTHER" id="PTHR21676">
    <property type="entry name" value="PROTEIN STUM"/>
    <property type="match status" value="1"/>
</dbReference>
<keyword evidence="8" id="KW-1185">Reference proteome</keyword>
<protein>
    <submittedName>
        <fullName evidence="7">Uncharacterized protein</fullName>
    </submittedName>
</protein>
<dbReference type="Proteomes" id="UP000785679">
    <property type="component" value="Unassembled WGS sequence"/>
</dbReference>
<evidence type="ECO:0000313" key="8">
    <source>
        <dbReference type="Proteomes" id="UP000785679"/>
    </source>
</evidence>
<feature type="transmembrane region" description="Helical" evidence="6">
    <location>
        <begin position="43"/>
        <end position="61"/>
    </location>
</feature>
<keyword evidence="2 6" id="KW-0812">Transmembrane</keyword>
<comment type="subcellular location">
    <subcellularLocation>
        <location evidence="1">Membrane</location>
        <topology evidence="1">Multi-pass membrane protein</topology>
    </subcellularLocation>
</comment>
<dbReference type="Pfam" id="PF15795">
    <property type="entry name" value="Spec3"/>
    <property type="match status" value="1"/>
</dbReference>
<name>A0A8J8NIZ6_HALGN</name>
<evidence type="ECO:0000256" key="4">
    <source>
        <dbReference type="ARBA" id="ARBA00023136"/>
    </source>
</evidence>
<feature type="compositionally biased region" description="Low complexity" evidence="5">
    <location>
        <begin position="149"/>
        <end position="189"/>
    </location>
</feature>
<evidence type="ECO:0000256" key="6">
    <source>
        <dbReference type="SAM" id="Phobius"/>
    </source>
</evidence>
<evidence type="ECO:0000256" key="3">
    <source>
        <dbReference type="ARBA" id="ARBA00022989"/>
    </source>
</evidence>
<dbReference type="EMBL" id="RRYP01015389">
    <property type="protein sequence ID" value="TNV75519.1"/>
    <property type="molecule type" value="Genomic_DNA"/>
</dbReference>
<dbReference type="AlphaFoldDB" id="A0A8J8NIZ6"/>
<evidence type="ECO:0000256" key="1">
    <source>
        <dbReference type="ARBA" id="ARBA00004141"/>
    </source>
</evidence>
<dbReference type="PANTHER" id="PTHR21676:SF6">
    <property type="entry name" value="PROTEIN STUM"/>
    <property type="match status" value="1"/>
</dbReference>
<dbReference type="GO" id="GO:0016020">
    <property type="term" value="C:membrane"/>
    <property type="evidence" value="ECO:0007669"/>
    <property type="project" value="UniProtKB-SubCell"/>
</dbReference>
<reference evidence="7" key="1">
    <citation type="submission" date="2019-06" db="EMBL/GenBank/DDBJ databases">
        <authorList>
            <person name="Zheng W."/>
        </authorList>
    </citation>
    <scope>NUCLEOTIDE SEQUENCE</scope>
    <source>
        <strain evidence="7">QDHG01</strain>
    </source>
</reference>
<feature type="compositionally biased region" description="Pro residues" evidence="5">
    <location>
        <begin position="114"/>
        <end position="128"/>
    </location>
</feature>
<keyword evidence="3 6" id="KW-1133">Transmembrane helix</keyword>
<sequence>MSIIDEQNSGVINKVRTHLTANDYTDQQMWRGITNVPRLERPIAYGVCAANVIVPGLGTLVASAKAVQGRKTLLVLALLQFFTAYMVFGWVASIYWGILIVQKAHSTDETDPIIPRPGDPTDPLPGQPRYPGQGVPIVGGSGMGGGNFPGAPGYGQQQPPQSFGSAGQQQQQDSYGRQQPQYSGQSSSGDFARRGF</sequence>
<feature type="region of interest" description="Disordered" evidence="5">
    <location>
        <begin position="110"/>
        <end position="196"/>
    </location>
</feature>
<keyword evidence="4 6" id="KW-0472">Membrane</keyword>
<feature type="compositionally biased region" description="Gly residues" evidence="5">
    <location>
        <begin position="137"/>
        <end position="148"/>
    </location>
</feature>